<dbReference type="Proteomes" id="UP000552700">
    <property type="component" value="Unassembled WGS sequence"/>
</dbReference>
<keyword evidence="1" id="KW-1133">Transmembrane helix</keyword>
<dbReference type="PANTHER" id="PTHR23028">
    <property type="entry name" value="ACETYLTRANSFERASE"/>
    <property type="match status" value="1"/>
</dbReference>
<protein>
    <submittedName>
        <fullName evidence="3">Peptidoglycan/LPS O-acetylase OafA/YrhL</fullName>
    </submittedName>
</protein>
<dbReference type="GO" id="GO:0000271">
    <property type="term" value="P:polysaccharide biosynthetic process"/>
    <property type="evidence" value="ECO:0007669"/>
    <property type="project" value="TreeGrafter"/>
</dbReference>
<name>A0A841J3J8_9SPHN</name>
<keyword evidence="4" id="KW-1185">Reference proteome</keyword>
<dbReference type="GO" id="GO:0016747">
    <property type="term" value="F:acyltransferase activity, transferring groups other than amino-acyl groups"/>
    <property type="evidence" value="ECO:0007669"/>
    <property type="project" value="InterPro"/>
</dbReference>
<feature type="transmembrane region" description="Helical" evidence="1">
    <location>
        <begin position="215"/>
        <end position="236"/>
    </location>
</feature>
<dbReference type="Pfam" id="PF01757">
    <property type="entry name" value="Acyl_transf_3"/>
    <property type="match status" value="1"/>
</dbReference>
<feature type="transmembrane region" description="Helical" evidence="1">
    <location>
        <begin position="363"/>
        <end position="384"/>
    </location>
</feature>
<gene>
    <name evidence="3" type="ORF">FHS92_003031</name>
</gene>
<evidence type="ECO:0000256" key="1">
    <source>
        <dbReference type="SAM" id="Phobius"/>
    </source>
</evidence>
<sequence>MTKLMMRRTKLVKIAGAKVDTQLSQVGREVGPTAKMFSIGAKIDANNGLAPGFDIVRVVLAVAVVAWHSVPIASRDTAWFDDARVAWVPGYAILAVFFGLSGFLITGSAQRLSLGNFLLNRGLRIFPALIVETALSAIILGTIFTTLSLSEYFSHHQTWEYFTSLFGYIKYYLPGVFNDNPIPQVNLSLWTVPYELLCYFIMSVFIIFGALKRPWLVVLAAAIFAFVSIALWIIGIQQESSLFIERGAYAVFVGRASRLLICFLLGIAAYLFRYKIPYSKTLFLGCCVYLAGLSLLSPPDLESYPLLNVVIGPVAVYICVFLGASEIPTAALFRKGDYSYGIYLYGAPIQQAMRALVHSESALINFLVSMPAILIFAAFSWHLIEKPVLHMRRHFSFVARVRN</sequence>
<evidence type="ECO:0000259" key="2">
    <source>
        <dbReference type="Pfam" id="PF01757"/>
    </source>
</evidence>
<dbReference type="InterPro" id="IPR050879">
    <property type="entry name" value="Acyltransferase_3"/>
</dbReference>
<evidence type="ECO:0000313" key="4">
    <source>
        <dbReference type="Proteomes" id="UP000552700"/>
    </source>
</evidence>
<feature type="transmembrane region" description="Helical" evidence="1">
    <location>
        <begin position="86"/>
        <end position="105"/>
    </location>
</feature>
<feature type="transmembrane region" description="Helical" evidence="1">
    <location>
        <begin position="310"/>
        <end position="333"/>
    </location>
</feature>
<reference evidence="3 4" key="1">
    <citation type="submission" date="2020-08" db="EMBL/GenBank/DDBJ databases">
        <title>Genomic Encyclopedia of Type Strains, Phase IV (KMG-IV): sequencing the most valuable type-strain genomes for metagenomic binning, comparative biology and taxonomic classification.</title>
        <authorList>
            <person name="Goeker M."/>
        </authorList>
    </citation>
    <scope>NUCLEOTIDE SEQUENCE [LARGE SCALE GENOMIC DNA]</scope>
    <source>
        <strain evidence="3 4">DSM 102255</strain>
    </source>
</reference>
<proteinExistence type="predicted"/>
<accession>A0A841J3J8</accession>
<comment type="caution">
    <text evidence="3">The sequence shown here is derived from an EMBL/GenBank/DDBJ whole genome shotgun (WGS) entry which is preliminary data.</text>
</comment>
<feature type="domain" description="Acyltransferase 3" evidence="2">
    <location>
        <begin position="52"/>
        <end position="378"/>
    </location>
</feature>
<feature type="transmembrane region" description="Helical" evidence="1">
    <location>
        <begin position="55"/>
        <end position="74"/>
    </location>
</feature>
<feature type="transmembrane region" description="Helical" evidence="1">
    <location>
        <begin position="125"/>
        <end position="149"/>
    </location>
</feature>
<dbReference type="InterPro" id="IPR002656">
    <property type="entry name" value="Acyl_transf_3_dom"/>
</dbReference>
<dbReference type="GO" id="GO:0016020">
    <property type="term" value="C:membrane"/>
    <property type="evidence" value="ECO:0007669"/>
    <property type="project" value="TreeGrafter"/>
</dbReference>
<feature type="transmembrane region" description="Helical" evidence="1">
    <location>
        <begin position="187"/>
        <end position="208"/>
    </location>
</feature>
<dbReference type="EMBL" id="JACIJP010000006">
    <property type="protein sequence ID" value="MBB6125270.1"/>
    <property type="molecule type" value="Genomic_DNA"/>
</dbReference>
<evidence type="ECO:0000313" key="3">
    <source>
        <dbReference type="EMBL" id="MBB6125270.1"/>
    </source>
</evidence>
<feature type="transmembrane region" description="Helical" evidence="1">
    <location>
        <begin position="281"/>
        <end position="298"/>
    </location>
</feature>
<keyword evidence="1" id="KW-0472">Membrane</keyword>
<dbReference type="PANTHER" id="PTHR23028:SF53">
    <property type="entry name" value="ACYL_TRANSF_3 DOMAIN-CONTAINING PROTEIN"/>
    <property type="match status" value="1"/>
</dbReference>
<keyword evidence="1" id="KW-0812">Transmembrane</keyword>
<feature type="transmembrane region" description="Helical" evidence="1">
    <location>
        <begin position="248"/>
        <end position="272"/>
    </location>
</feature>
<organism evidence="3 4">
    <name type="scientific">Sphingobium subterraneum</name>
    <dbReference type="NCBI Taxonomy" id="627688"/>
    <lineage>
        <taxon>Bacteria</taxon>
        <taxon>Pseudomonadati</taxon>
        <taxon>Pseudomonadota</taxon>
        <taxon>Alphaproteobacteria</taxon>
        <taxon>Sphingomonadales</taxon>
        <taxon>Sphingomonadaceae</taxon>
        <taxon>Sphingobium</taxon>
    </lineage>
</organism>
<dbReference type="AlphaFoldDB" id="A0A841J3J8"/>